<feature type="region of interest" description="Disordered" evidence="2">
    <location>
        <begin position="2961"/>
        <end position="3003"/>
    </location>
</feature>
<dbReference type="InterPro" id="IPR017441">
    <property type="entry name" value="Protein_kinase_ATP_BS"/>
</dbReference>
<dbReference type="PANTHER" id="PTHR24417">
    <property type="entry name" value="SERINE/THREONINE-PROTEIN KINASE LMTK1"/>
    <property type="match status" value="1"/>
</dbReference>
<dbReference type="InterPro" id="IPR011009">
    <property type="entry name" value="Kinase-like_dom_sf"/>
</dbReference>
<dbReference type="Gene3D" id="3.30.200.20">
    <property type="entry name" value="Phosphorylase Kinase, domain 1"/>
    <property type="match status" value="1"/>
</dbReference>
<evidence type="ECO:0000256" key="2">
    <source>
        <dbReference type="SAM" id="MobiDB-lite"/>
    </source>
</evidence>
<dbReference type="PROSITE" id="PS00109">
    <property type="entry name" value="PROTEIN_KINASE_TYR"/>
    <property type="match status" value="1"/>
</dbReference>
<feature type="compositionally biased region" description="Polar residues" evidence="2">
    <location>
        <begin position="966"/>
        <end position="985"/>
    </location>
</feature>
<dbReference type="InterPro" id="IPR001245">
    <property type="entry name" value="Ser-Thr/Tyr_kinase_cat_dom"/>
</dbReference>
<feature type="region of interest" description="Disordered" evidence="2">
    <location>
        <begin position="2560"/>
        <end position="2586"/>
    </location>
</feature>
<feature type="region of interest" description="Disordered" evidence="2">
    <location>
        <begin position="3209"/>
        <end position="3356"/>
    </location>
</feature>
<feature type="compositionally biased region" description="Polar residues" evidence="2">
    <location>
        <begin position="2987"/>
        <end position="3003"/>
    </location>
</feature>
<dbReference type="GO" id="GO:0004672">
    <property type="term" value="F:protein kinase activity"/>
    <property type="evidence" value="ECO:0007669"/>
    <property type="project" value="InterPro"/>
</dbReference>
<feature type="region of interest" description="Disordered" evidence="2">
    <location>
        <begin position="45"/>
        <end position="72"/>
    </location>
</feature>
<feature type="compositionally biased region" description="Low complexity" evidence="2">
    <location>
        <begin position="2376"/>
        <end position="2389"/>
    </location>
</feature>
<reference evidence="4" key="1">
    <citation type="submission" date="2020-11" db="EMBL/GenBank/DDBJ databases">
        <authorList>
            <person name="Tran Van P."/>
        </authorList>
    </citation>
    <scope>NUCLEOTIDE SEQUENCE</scope>
</reference>
<gene>
    <name evidence="4" type="ORF">TDIB3V08_LOCUS7765</name>
</gene>
<feature type="region of interest" description="Disordered" evidence="2">
    <location>
        <begin position="1484"/>
        <end position="1510"/>
    </location>
</feature>
<feature type="compositionally biased region" description="Polar residues" evidence="2">
    <location>
        <begin position="3331"/>
        <end position="3340"/>
    </location>
</feature>
<keyword evidence="1" id="KW-0067">ATP-binding</keyword>
<dbReference type="EMBL" id="OA568488">
    <property type="protein sequence ID" value="CAD7201569.1"/>
    <property type="molecule type" value="Genomic_DNA"/>
</dbReference>
<evidence type="ECO:0000256" key="1">
    <source>
        <dbReference type="PROSITE-ProRule" id="PRU10141"/>
    </source>
</evidence>
<feature type="compositionally biased region" description="Low complexity" evidence="2">
    <location>
        <begin position="3215"/>
        <end position="3224"/>
    </location>
</feature>
<dbReference type="GO" id="GO:0005524">
    <property type="term" value="F:ATP binding"/>
    <property type="evidence" value="ECO:0007669"/>
    <property type="project" value="UniProtKB-UniRule"/>
</dbReference>
<dbReference type="PROSITE" id="PS00107">
    <property type="entry name" value="PROTEIN_KINASE_ATP"/>
    <property type="match status" value="1"/>
</dbReference>
<sequence length="3447" mass="378322">MVQGVTLAIDWTSDDEEIGVPENTAVLSLIPADGVTSVIVRVSPSNHAESPGSTPGAARISALSATTPGSDPHEKKIIKVSYLIRWSHGLRHNSRNKSASDEAGLEVRSRLGELGLFFHSPSTEMPEFSDTASSHSLSAAPGPPATTSSEFTIFPPLPPGDRSSVVRFEPLPDLRPAAAPPPTHSRRPAAFSAALSHGLSAHDWFHDPHANFPRHQMKYLRELGHGWFGRVVEGEAQGLVPGEQTSKVVVKILHEDATPTDQMYFLHEMKPYRDLQHPNLLRLLGHCLETDPFLVLLESCPGGDLKSFLSTNAATSDALNQQGVTLQMACNISAGLQHMLDRGFVHTDLATRNCMVTPDLTVKIGDYGNGIETYKVRPAFTQALLGKSRGLDPLISLVPADEYYCAGDVALPIRWCAPETLHCTDTTIETKEVTPCANVWTLGVVLWELCEFGKLPYAELTDDEVIVRVLGSGTYRLGLPTLPSPHRHNLYLVMKQCWSPSPQRPALSQVHRMLHHMYSSRERHMKEGDTCSLNSDEDFERRWEAFKPNTIPKTDHMVAVEEVPLPPPRHVEETQQSDLFSDRTSVDSGILSRERGNADAYSSTSPQPSLSSSTGGEFFTPTIRHHHKSPSLQNLRGSIDDLSESTTDSRTLVSHYRTPDGSLREEVADVNLLKIDNADLEEETRVNETREFDSWLQGVETTNDEDAKFVQKISEAIRDLDDALALEKTSSSSESSSNSASHHDSPAKDVTSLDQNVVLDFRLGRLYSDATEKFIEETFPPDSYQDDSFLESNRQFGKARLENRGTDSGTDTEDETWQIRIEQGEFTEKVKQKSKSVADLMILTHIDSSEGSDSDTPSLTWSFERGSNNRGSLTKQRAVLSNKVSLNVAAGLLFGSESNIHGAVLGQEFKDTLEKLHAAQKDAGGTSRQGEVRGPFLDQRTSLSEEDTLSSPTASSVVPIRGKSQIDGSTVSSNHNGKENFLSNDASEKEHREEKVSVSTLASGSLKESASDSASILASGSLKESASDNASILASGSLKESASDNASILASGSLKESASDNASILASGSLKESASDNASILASGSLKESASDNASILASGSLKESASNNASILASGSLKESASDSALFIEPAAKQSDNLISVQKCSEVPHIGGLSSDVNIPSNNLDKFSSSVIPLSDNINCFHLDPNKLSVSAPTNLSSDAQKKLEENEMKLILPETSLERMIPKSVASTIETIEHLRRDTVEPDEISLTNEEQPRNKESENTFPAGYTLETEPLVGSSADRFDTGTLHPSRTKRCVENERLEASPTSELTSVGLEGDVNKITLSCMESSPSDKFANVAALSQELRSDSLETNSVIRQGPISNADKTRLDESIVQSNVFAVSDLKLTDNLTKAGVQDDSSDGHTKERASVILGPCEDYTLDYFKGLKTTFIEGEKTREHREDSHSGEYFVNGNASEDKEDFSIDTWDRYLDDACRDMSSDISLEQGNSTTSNHIGENKSQGSPNILGRRVDTGPIVAKGRNIDWDGRIEDFVKIVPESNVPKSFLNEADNITVEDINEVEDCCEPSSSKDSVCFIHEVEGNMKASPLEEIQCLAYTKESKTDLEQSPINENWCSIDTKECKTDLEQSPLNENWCYVDTKGCKTDLKQSPLNGNLCSVDIKESKTHLEQSPLNEKLCFVDFEESKTELEESPLNENLCSVDIKESKTGLEPSTLNENLCYLDSKESKTDLEQSPLNENRCYVDIKESKTDLEQPILNENRCSIDTKESKTDLEQSPLNENWCYVDTKGCKTDLKQSPLNENLCSVDIKESKTELEQSLLIENICSIDIKESKTDLEQSPLNENRCYVDIKESKTDLEQPLLNENRCSIDTEESKTDLEQSPLNERRCFIDTKECKTDLEQSPLDENLCYIDSKESINELEQSPSNENRCFIDTKESKTELEHSLLNENLCSIDIKESKTNLEQSPLNENLCSIDTKESKSDLEQSLLNENLCYIDIKESKTDLEQSLLNENLCSIDTKESKTDLEQPLLNENLKESKTELEQSLLNENVCSIDIKESKTYLEQSLLNENLCSIGTKESKTELKHSLLNENRCSIDIKESKPDLKPFSSDKTIPSEIFVERSDNVPHNSPNRADITSIIVCSALNSDSGQSLTRMDNSTDNLLTPDSLQTVRFKLANLSGGLGVPSLNFIAATPVQSGRNSPEILGSRLENNNKTIVDVNEEPNEVLHINIDNKTLEDTSYCILEELDSNNMSLESIKNSNSNDLVSLSDNPDTHKFQMGNGSFISPSNLSTKENIDLDQPLDSRLPDILSSSSINVDEYGKDSSEIHDMKPKFAKEFSASVSSETYTGLGESIKETLEVATNDTLKATNGSLSFSESQLSPLSKECSSSSEKGKLETCDSSGTEDSAFDFPRSEEMSITLSHSKDAPSRESPRLNLLDTADEKSGTWRGESIGGDPSFPTEDFASATAAEEGVIAPEMKINVVEDFDMDRSELEVGEDFGLDVVKHSTPDDERSSDSGFRDKGSLSESCEDACDEKYHLEDIEAELEETFNRGGFAYVTKGIEPEDEDVTGSEPGGKEPVDVDMTDCVPDLDDTLKLLPSSSNEVHIVPSEIDNEHHQVCESNEDSLENTPVVPPEAAFVDTDQTFVKSPARFQGHSASDHSSWKEENPSEKLFQNHNSEFLRPVLSRYTEPLAVDDVNPHLPSTGSGWFLHPPVFREDTSEIETYQCPKEATPKGVDGTSSPGSTSSKDSKCDDSNNSENSYVSFTLDEEFVAAIRNELREKLPLAQQHSEDEEDGEDDEDELVAEADEDRADVTIHYNAYPPPLSPILEEGESSINTTLSDQYSPFLIANFKESDSESASPLFSLDFNEQGEKNVVAMNTKKFEEEIREALANCSLSSDETESSATKDVKNASVLVEDLDPQPACVNVNGTAIVVVRGTPKPAAEDDVLMVDVETNEATLVESPTPKSHLAFVRNKKSSEDHRDVSPSTDSSDNSGGLSTSGDFDTFVIKKGRFDDSNFISSGNIKDTTEIDENFTPDSISPDWGRETSVCGDVSPGGIDATPELEVSPHKPHGNGELELESPRSLTETPASRASARTSDSDTVSEFFLTPSEKSPESGSHINTPALSDTTTDPKSRRGVYSSNRRVTTNPMFDDVEEIASRQPNNEAAEIMSALENRVLVNYQEKTSKQLPENINIFADDLLSSSESDHAEMLSLEGSSESSPVTKQGAMPSPAGGQPLLSMWPTNEDSYTDSSRYSGESSSEASPENHSGFFLSGEKHGRKKGMNIAITGSEGEVDELSPSSVRSEEPGTASPGRSVEASLREERDWSLSNQETSTKAPMPSPEEESWKKIPSMLAFSDMNDVMGRCENEEGRTAGRFDEISFTGPKDRREDNADLMSTSFSNKDDGGESYTPDWESESESTNEEDNSSSSGEFIWKVSAMYID</sequence>
<feature type="compositionally biased region" description="Basic and acidic residues" evidence="2">
    <location>
        <begin position="3368"/>
        <end position="3396"/>
    </location>
</feature>
<feature type="region of interest" description="Disordered" evidence="2">
    <location>
        <begin position="125"/>
        <end position="156"/>
    </location>
</feature>
<dbReference type="PANTHER" id="PTHR24417:SF7">
    <property type="entry name" value="CHROMATIN MODIFICATION-RELATED PROTEIN EAF1"/>
    <property type="match status" value="1"/>
</dbReference>
<feature type="region of interest" description="Disordered" evidence="2">
    <location>
        <begin position="727"/>
        <end position="749"/>
    </location>
</feature>
<feature type="compositionally biased region" description="Low complexity" evidence="2">
    <location>
        <begin position="2737"/>
        <end position="2747"/>
    </location>
</feature>
<feature type="region of interest" description="Disordered" evidence="2">
    <location>
        <begin position="3368"/>
        <end position="3436"/>
    </location>
</feature>
<feature type="compositionally biased region" description="Low complexity" evidence="2">
    <location>
        <begin position="3253"/>
        <end position="3267"/>
    </location>
</feature>
<dbReference type="SUPFAM" id="SSF56112">
    <property type="entry name" value="Protein kinase-like (PK-like)"/>
    <property type="match status" value="1"/>
</dbReference>
<feature type="compositionally biased region" description="Low complexity" evidence="2">
    <location>
        <begin position="602"/>
        <end position="614"/>
    </location>
</feature>
<organism evidence="4">
    <name type="scientific">Timema douglasi</name>
    <name type="common">Walking stick</name>
    <dbReference type="NCBI Taxonomy" id="61478"/>
    <lineage>
        <taxon>Eukaryota</taxon>
        <taxon>Metazoa</taxon>
        <taxon>Ecdysozoa</taxon>
        <taxon>Arthropoda</taxon>
        <taxon>Hexapoda</taxon>
        <taxon>Insecta</taxon>
        <taxon>Pterygota</taxon>
        <taxon>Neoptera</taxon>
        <taxon>Polyneoptera</taxon>
        <taxon>Phasmatodea</taxon>
        <taxon>Timematodea</taxon>
        <taxon>Timematoidea</taxon>
        <taxon>Timematidae</taxon>
        <taxon>Timema</taxon>
    </lineage>
</organism>
<feature type="region of interest" description="Disordered" evidence="2">
    <location>
        <begin position="2501"/>
        <end position="2526"/>
    </location>
</feature>
<feature type="compositionally biased region" description="Basic and acidic residues" evidence="2">
    <location>
        <begin position="2421"/>
        <end position="2431"/>
    </location>
</feature>
<feature type="compositionally biased region" description="Basic and acidic residues" evidence="2">
    <location>
        <begin position="2502"/>
        <end position="2523"/>
    </location>
</feature>
<feature type="region of interest" description="Disordered" evidence="2">
    <location>
        <begin position="940"/>
        <end position="1004"/>
    </location>
</feature>
<dbReference type="Pfam" id="PF07714">
    <property type="entry name" value="PK_Tyr_Ser-Thr"/>
    <property type="match status" value="2"/>
</dbReference>
<feature type="compositionally biased region" description="Low complexity" evidence="2">
    <location>
        <begin position="3092"/>
        <end position="3103"/>
    </location>
</feature>
<feature type="compositionally biased region" description="Basic and acidic residues" evidence="2">
    <location>
        <begin position="986"/>
        <end position="996"/>
    </location>
</feature>
<name>A0A7R8ZBH3_TIMDO</name>
<keyword evidence="1" id="KW-0547">Nucleotide-binding</keyword>
<evidence type="ECO:0000313" key="4">
    <source>
        <dbReference type="EMBL" id="CAD7201569.1"/>
    </source>
</evidence>
<feature type="compositionally biased region" description="Polar residues" evidence="2">
    <location>
        <begin position="3118"/>
        <end position="3134"/>
    </location>
</feature>
<proteinExistence type="predicted"/>
<feature type="region of interest" description="Disordered" evidence="2">
    <location>
        <begin position="2726"/>
        <end position="2759"/>
    </location>
</feature>
<evidence type="ECO:0000259" key="3">
    <source>
        <dbReference type="PROSITE" id="PS50011"/>
    </source>
</evidence>
<feature type="compositionally biased region" description="Acidic residues" evidence="2">
    <location>
        <begin position="3418"/>
        <end position="3430"/>
    </location>
</feature>
<feature type="compositionally biased region" description="Polar residues" evidence="2">
    <location>
        <begin position="1484"/>
        <end position="1503"/>
    </location>
</feature>
<dbReference type="Gene3D" id="1.10.510.10">
    <property type="entry name" value="Transferase(Phosphotransferase) domain 1"/>
    <property type="match status" value="1"/>
</dbReference>
<feature type="region of interest" description="Disordered" evidence="2">
    <location>
        <begin position="2372"/>
        <end position="2461"/>
    </location>
</feature>
<feature type="region of interest" description="Disordered" evidence="2">
    <location>
        <begin position="3030"/>
        <end position="3150"/>
    </location>
</feature>
<dbReference type="PROSITE" id="PS50011">
    <property type="entry name" value="PROTEIN_KINASE_DOM"/>
    <property type="match status" value="1"/>
</dbReference>
<dbReference type="InterPro" id="IPR000719">
    <property type="entry name" value="Prot_kinase_dom"/>
</dbReference>
<dbReference type="InterPro" id="IPR008266">
    <property type="entry name" value="Tyr_kinase_AS"/>
</dbReference>
<accession>A0A7R8ZBH3</accession>
<protein>
    <recommendedName>
        <fullName evidence="3">Protein kinase domain-containing protein</fullName>
    </recommendedName>
</protein>
<feature type="binding site" evidence="1">
    <location>
        <position position="251"/>
    </location>
    <ligand>
        <name>ATP</name>
        <dbReference type="ChEBI" id="CHEBI:30616"/>
    </ligand>
</feature>
<feature type="region of interest" description="Disordered" evidence="2">
    <location>
        <begin position="593"/>
        <end position="657"/>
    </location>
</feature>
<feature type="compositionally biased region" description="Low complexity" evidence="2">
    <location>
        <begin position="730"/>
        <end position="740"/>
    </location>
</feature>
<feature type="domain" description="Protein kinase" evidence="3">
    <location>
        <begin position="217"/>
        <end position="518"/>
    </location>
</feature>
<dbReference type="SUPFAM" id="SSF69349">
    <property type="entry name" value="Phage fibre proteins"/>
    <property type="match status" value="1"/>
</dbReference>